<reference evidence="2" key="1">
    <citation type="submission" date="2015-10" db="EMBL/GenBank/DDBJ databases">
        <title>Draft genome sequence of Salegentibacter mishustinae KCTC 12263.</title>
        <authorList>
            <person name="Lin W."/>
            <person name="Zheng Q."/>
        </authorList>
    </citation>
    <scope>NUCLEOTIDE SEQUENCE [LARGE SCALE GENOMIC DNA]</scope>
    <source>
        <strain evidence="2">KCTC 12263</strain>
    </source>
</reference>
<dbReference type="RefSeq" id="WP_057480397.1">
    <property type="nucleotide sequence ID" value="NZ_BMWR01000002.1"/>
</dbReference>
<evidence type="ECO:0000256" key="1">
    <source>
        <dbReference type="SAM" id="MobiDB-lite"/>
    </source>
</evidence>
<feature type="compositionally biased region" description="Low complexity" evidence="1">
    <location>
        <begin position="9"/>
        <end position="19"/>
    </location>
</feature>
<name>A0A0Q9ZBW5_9FLAO</name>
<dbReference type="EMBL" id="LKTP01000001">
    <property type="protein sequence ID" value="KRG30575.1"/>
    <property type="molecule type" value="Genomic_DNA"/>
</dbReference>
<feature type="region of interest" description="Disordered" evidence="1">
    <location>
        <begin position="1"/>
        <end position="21"/>
    </location>
</feature>
<dbReference type="OrthoDB" id="9875584at2"/>
<dbReference type="AlphaFoldDB" id="A0A0Q9ZBW5"/>
<sequence length="176" mass="20362">MGLFNLFGSKKTNSSSTNSEGIKSELKNFNTDYYLEKSEVVGIQEMGEIDLYHMESPLEENFLKAFDTVLFKVGKENDEFLKTETNKIKIGSVSFYRKDNLIPASEMKYVVNQIANLCNAKDEYWSDVDEMRINEGFWRGRNLLCDKKIFIELDDEQGFKLDILGWNEFVTKIAST</sequence>
<accession>A0A0Q9ZBW5</accession>
<protein>
    <submittedName>
        <fullName evidence="2">Uncharacterized protein</fullName>
    </submittedName>
</protein>
<evidence type="ECO:0000313" key="3">
    <source>
        <dbReference type="Proteomes" id="UP000051643"/>
    </source>
</evidence>
<evidence type="ECO:0000313" key="2">
    <source>
        <dbReference type="EMBL" id="KRG30575.1"/>
    </source>
</evidence>
<proteinExistence type="predicted"/>
<gene>
    <name evidence="2" type="ORF">APR42_01535</name>
</gene>
<dbReference type="Proteomes" id="UP000051643">
    <property type="component" value="Unassembled WGS sequence"/>
</dbReference>
<organism evidence="2 3">
    <name type="scientific">Salegentibacter mishustinae</name>
    <dbReference type="NCBI Taxonomy" id="270918"/>
    <lineage>
        <taxon>Bacteria</taxon>
        <taxon>Pseudomonadati</taxon>
        <taxon>Bacteroidota</taxon>
        <taxon>Flavobacteriia</taxon>
        <taxon>Flavobacteriales</taxon>
        <taxon>Flavobacteriaceae</taxon>
        <taxon>Salegentibacter</taxon>
    </lineage>
</organism>
<dbReference type="STRING" id="270918.APR42_01535"/>
<comment type="caution">
    <text evidence="2">The sequence shown here is derived from an EMBL/GenBank/DDBJ whole genome shotgun (WGS) entry which is preliminary data.</text>
</comment>
<keyword evidence="3" id="KW-1185">Reference proteome</keyword>